<gene>
    <name evidence="5" type="ORF">GCM10023169_40680</name>
</gene>
<sequence length="753" mass="81213">MSIRRTGWRLPSSALALLLLAFVPSAPLTGAQAATPADGCEVTGPSSGDPVTGPVTITGTYTNAYGVQVAFDAGTIFDAHTVDPDGDGTGTWSYTLDPASARLSGEVEVTVRCSSIETRYWLWGAPVYLDVEVPAHEAPTVEITSPADGATARGVLRVTADAADAQGLASVQVRVDAGEWQTARRTRPGTYMYLERAPREDMTHSIEARAIDTDGNTTTTATTYVKTGSGTRESPAVLQSDRAMWVWESATARLLENPGAREVLGEFMDDESLAPQQTATIYLYADRYDDAYALLENPDRYRSLIAWAHDRGYRVHALLGSGTYMAPMWVYGRHHDKAVRLVENVLNYNIASAPDEQFDGINVDIEPHVLSDWHTDRQVQLQYLDMLAKMMERKQVTGQNLDIGPAIPRWLDDSASCQDVSWNEKTQNCARHVIDTTDYISLMDYRDVATGPAGIIPQAQHEIDYAAAVGKEVMIGVETDQLSASGDPEVITFQEEGRTAMEAELAQVYAAFESSPSFLGVAVHHYDSARALPSRWSPDGTRWQHSIADSAGPTTPGQLSVETFDWQRADLHWARSTDDTLVDHYEVHRSTDAGFAPGPDTLARTTGSNAVEDEGLQPGTTYYWRVVAVDAGGNTSAPSAPVSATTPEGTGLTPLRIDAITFTDGANFSTATVTVVDAVTGEPVPGATVSGHWEGAAGRKFDLTTGADGTAATATEALPPPYTITFVPERILAPGYYWASSLDATGSATWERS</sequence>
<dbReference type="SUPFAM" id="SSF49265">
    <property type="entry name" value="Fibronectin type III"/>
    <property type="match status" value="1"/>
</dbReference>
<evidence type="ECO:0000256" key="1">
    <source>
        <dbReference type="ARBA" id="ARBA00023295"/>
    </source>
</evidence>
<reference evidence="6" key="1">
    <citation type="journal article" date="2019" name="Int. J. Syst. Evol. Microbiol.">
        <title>The Global Catalogue of Microorganisms (GCM) 10K type strain sequencing project: providing services to taxonomists for standard genome sequencing and annotation.</title>
        <authorList>
            <consortium name="The Broad Institute Genomics Platform"/>
            <consortium name="The Broad Institute Genome Sequencing Center for Infectious Disease"/>
            <person name="Wu L."/>
            <person name="Ma J."/>
        </authorList>
    </citation>
    <scope>NUCLEOTIDE SEQUENCE [LARGE SCALE GENOMIC DNA]</scope>
    <source>
        <strain evidence="6">JCM 17810</strain>
    </source>
</reference>
<dbReference type="Proteomes" id="UP001500622">
    <property type="component" value="Unassembled WGS sequence"/>
</dbReference>
<dbReference type="Pfam" id="PF00041">
    <property type="entry name" value="fn3"/>
    <property type="match status" value="1"/>
</dbReference>
<organism evidence="5 6">
    <name type="scientific">Georgenia halophila</name>
    <dbReference type="NCBI Taxonomy" id="620889"/>
    <lineage>
        <taxon>Bacteria</taxon>
        <taxon>Bacillati</taxon>
        <taxon>Actinomycetota</taxon>
        <taxon>Actinomycetes</taxon>
        <taxon>Micrococcales</taxon>
        <taxon>Bogoriellaceae</taxon>
        <taxon>Georgenia</taxon>
    </lineage>
</organism>
<dbReference type="EMBL" id="BAABGN010000015">
    <property type="protein sequence ID" value="GAA4433621.1"/>
    <property type="molecule type" value="Genomic_DNA"/>
</dbReference>
<keyword evidence="2" id="KW-0119">Carbohydrate metabolism</keyword>
<keyword evidence="2" id="KW-0624">Polysaccharide degradation</keyword>
<protein>
    <recommendedName>
        <fullName evidence="4">Fibronectin type-III domain-containing protein</fullName>
    </recommendedName>
</protein>
<evidence type="ECO:0000256" key="2">
    <source>
        <dbReference type="ARBA" id="ARBA00023326"/>
    </source>
</evidence>
<dbReference type="Pfam" id="PF17957">
    <property type="entry name" value="Big_7"/>
    <property type="match status" value="1"/>
</dbReference>
<keyword evidence="1" id="KW-0378">Hydrolase</keyword>
<evidence type="ECO:0000256" key="3">
    <source>
        <dbReference type="SAM" id="SignalP"/>
    </source>
</evidence>
<dbReference type="PROSITE" id="PS01095">
    <property type="entry name" value="GH18_1"/>
    <property type="match status" value="1"/>
</dbReference>
<proteinExistence type="predicted"/>
<dbReference type="InterPro" id="IPR013783">
    <property type="entry name" value="Ig-like_fold"/>
</dbReference>
<feature type="chain" id="PRO_5046336196" description="Fibronectin type-III domain-containing protein" evidence="3">
    <location>
        <begin position="34"/>
        <end position="753"/>
    </location>
</feature>
<evidence type="ECO:0000313" key="6">
    <source>
        <dbReference type="Proteomes" id="UP001500622"/>
    </source>
</evidence>
<dbReference type="SUPFAM" id="SSF51445">
    <property type="entry name" value="(Trans)glycosidases"/>
    <property type="match status" value="1"/>
</dbReference>
<dbReference type="Gene3D" id="2.60.40.10">
    <property type="entry name" value="Immunoglobulins"/>
    <property type="match status" value="2"/>
</dbReference>
<evidence type="ECO:0000313" key="5">
    <source>
        <dbReference type="EMBL" id="GAA4433621.1"/>
    </source>
</evidence>
<dbReference type="CDD" id="cd00063">
    <property type="entry name" value="FN3"/>
    <property type="match status" value="1"/>
</dbReference>
<dbReference type="InterPro" id="IPR001579">
    <property type="entry name" value="Glyco_hydro_18_chit_AS"/>
</dbReference>
<dbReference type="InterPro" id="IPR017853">
    <property type="entry name" value="GH"/>
</dbReference>
<evidence type="ECO:0000259" key="4">
    <source>
        <dbReference type="PROSITE" id="PS50853"/>
    </source>
</evidence>
<feature type="domain" description="Fibronectin type-III" evidence="4">
    <location>
        <begin position="555"/>
        <end position="649"/>
    </location>
</feature>
<name>A0ABP8LR91_9MICO</name>
<comment type="caution">
    <text evidence="5">The sequence shown here is derived from an EMBL/GenBank/DDBJ whole genome shotgun (WGS) entry which is preliminary data.</text>
</comment>
<accession>A0ABP8LR91</accession>
<keyword evidence="1" id="KW-0326">Glycosidase</keyword>
<keyword evidence="3" id="KW-0732">Signal</keyword>
<dbReference type="InterPro" id="IPR036116">
    <property type="entry name" value="FN3_sf"/>
</dbReference>
<keyword evidence="6" id="KW-1185">Reference proteome</keyword>
<dbReference type="PROSITE" id="PS50853">
    <property type="entry name" value="FN3"/>
    <property type="match status" value="1"/>
</dbReference>
<feature type="signal peptide" evidence="3">
    <location>
        <begin position="1"/>
        <end position="33"/>
    </location>
</feature>
<dbReference type="SMART" id="SM00060">
    <property type="entry name" value="FN3"/>
    <property type="match status" value="1"/>
</dbReference>
<dbReference type="RefSeq" id="WP_345219102.1">
    <property type="nucleotide sequence ID" value="NZ_BAABGN010000015.1"/>
</dbReference>
<dbReference type="InterPro" id="IPR003961">
    <property type="entry name" value="FN3_dom"/>
</dbReference>